<dbReference type="GO" id="GO:0046856">
    <property type="term" value="P:phosphatidylinositol dephosphorylation"/>
    <property type="evidence" value="ECO:0007669"/>
    <property type="project" value="InterPro"/>
</dbReference>
<feature type="domain" description="Inositol polyphosphate-related phosphatase" evidence="2">
    <location>
        <begin position="812"/>
        <end position="1167"/>
    </location>
</feature>
<reference evidence="3" key="1">
    <citation type="journal article" date="2019" name="Environ. Microbiol.">
        <title>Fungal ecological strategies reflected in gene transcription - a case study of two litter decomposers.</title>
        <authorList>
            <person name="Barbi F."/>
            <person name="Kohler A."/>
            <person name="Barry K."/>
            <person name="Baskaran P."/>
            <person name="Daum C."/>
            <person name="Fauchery L."/>
            <person name="Ihrmark K."/>
            <person name="Kuo A."/>
            <person name="LaButti K."/>
            <person name="Lipzen A."/>
            <person name="Morin E."/>
            <person name="Grigoriev I.V."/>
            <person name="Henrissat B."/>
            <person name="Lindahl B."/>
            <person name="Martin F."/>
        </authorList>
    </citation>
    <scope>NUCLEOTIDE SEQUENCE</scope>
    <source>
        <strain evidence="3">JB14</strain>
    </source>
</reference>
<dbReference type="Gene3D" id="3.60.10.10">
    <property type="entry name" value="Endonuclease/exonuclease/phosphatase"/>
    <property type="match status" value="1"/>
</dbReference>
<dbReference type="InterPro" id="IPR036691">
    <property type="entry name" value="Endo/exonu/phosph_ase_sf"/>
</dbReference>
<evidence type="ECO:0000256" key="1">
    <source>
        <dbReference type="SAM" id="MobiDB-lite"/>
    </source>
</evidence>
<dbReference type="Gene3D" id="2.130.10.10">
    <property type="entry name" value="YVTN repeat-like/Quinoprotein amine dehydrogenase"/>
    <property type="match status" value="1"/>
</dbReference>
<keyword evidence="4" id="KW-1185">Reference proteome</keyword>
<dbReference type="SMART" id="SM00320">
    <property type="entry name" value="WD40"/>
    <property type="match status" value="5"/>
</dbReference>
<dbReference type="EMBL" id="ML769391">
    <property type="protein sequence ID" value="KAE9408415.1"/>
    <property type="molecule type" value="Genomic_DNA"/>
</dbReference>
<dbReference type="Proteomes" id="UP000799118">
    <property type="component" value="Unassembled WGS sequence"/>
</dbReference>
<dbReference type="PANTHER" id="PTHR11200">
    <property type="entry name" value="INOSITOL 5-PHOSPHATASE"/>
    <property type="match status" value="1"/>
</dbReference>
<feature type="compositionally biased region" description="Low complexity" evidence="1">
    <location>
        <begin position="63"/>
        <end position="74"/>
    </location>
</feature>
<dbReference type="GO" id="GO:0004439">
    <property type="term" value="F:phosphatidylinositol-4,5-bisphosphate 5-phosphatase activity"/>
    <property type="evidence" value="ECO:0007669"/>
    <property type="project" value="TreeGrafter"/>
</dbReference>
<evidence type="ECO:0000313" key="4">
    <source>
        <dbReference type="Proteomes" id="UP000799118"/>
    </source>
</evidence>
<feature type="compositionally biased region" description="Polar residues" evidence="1">
    <location>
        <begin position="26"/>
        <end position="36"/>
    </location>
</feature>
<dbReference type="OrthoDB" id="2248459at2759"/>
<feature type="compositionally biased region" description="Pro residues" evidence="1">
    <location>
        <begin position="164"/>
        <end position="173"/>
    </location>
</feature>
<dbReference type="PANTHER" id="PTHR11200:SF240">
    <property type="entry name" value="INOSITOL POLYPHOSPHATE 5-PHOSPHATASE C9G1.10C-RELATED"/>
    <property type="match status" value="1"/>
</dbReference>
<feature type="compositionally biased region" description="Polar residues" evidence="1">
    <location>
        <begin position="135"/>
        <end position="151"/>
    </location>
</feature>
<dbReference type="SUPFAM" id="SSF56219">
    <property type="entry name" value="DNase I-like"/>
    <property type="match status" value="1"/>
</dbReference>
<dbReference type="InterPro" id="IPR001680">
    <property type="entry name" value="WD40_rpt"/>
</dbReference>
<feature type="compositionally biased region" description="Acidic residues" evidence="1">
    <location>
        <begin position="379"/>
        <end position="393"/>
    </location>
</feature>
<dbReference type="SUPFAM" id="SSF50978">
    <property type="entry name" value="WD40 repeat-like"/>
    <property type="match status" value="1"/>
</dbReference>
<feature type="compositionally biased region" description="Pro residues" evidence="1">
    <location>
        <begin position="243"/>
        <end position="252"/>
    </location>
</feature>
<feature type="compositionally biased region" description="Pro residues" evidence="1">
    <location>
        <begin position="289"/>
        <end position="306"/>
    </location>
</feature>
<organism evidence="3 4">
    <name type="scientific">Gymnopus androsaceus JB14</name>
    <dbReference type="NCBI Taxonomy" id="1447944"/>
    <lineage>
        <taxon>Eukaryota</taxon>
        <taxon>Fungi</taxon>
        <taxon>Dikarya</taxon>
        <taxon>Basidiomycota</taxon>
        <taxon>Agaricomycotina</taxon>
        <taxon>Agaricomycetes</taxon>
        <taxon>Agaricomycetidae</taxon>
        <taxon>Agaricales</taxon>
        <taxon>Marasmiineae</taxon>
        <taxon>Omphalotaceae</taxon>
        <taxon>Gymnopus</taxon>
    </lineage>
</organism>
<dbReference type="SMART" id="SM00128">
    <property type="entry name" value="IPPc"/>
    <property type="match status" value="1"/>
</dbReference>
<evidence type="ECO:0000259" key="2">
    <source>
        <dbReference type="SMART" id="SM00128"/>
    </source>
</evidence>
<feature type="region of interest" description="Disordered" evidence="1">
    <location>
        <begin position="26"/>
        <end position="432"/>
    </location>
</feature>
<feature type="compositionally biased region" description="Low complexity" evidence="1">
    <location>
        <begin position="226"/>
        <end position="242"/>
    </location>
</feature>
<dbReference type="InterPro" id="IPR046985">
    <property type="entry name" value="IP5"/>
</dbReference>
<feature type="compositionally biased region" description="Low complexity" evidence="1">
    <location>
        <begin position="191"/>
        <end position="201"/>
    </location>
</feature>
<accession>A0A6A4IIQ2</accession>
<feature type="compositionally biased region" description="Polar residues" evidence="1">
    <location>
        <begin position="46"/>
        <end position="56"/>
    </location>
</feature>
<dbReference type="InterPro" id="IPR015943">
    <property type="entry name" value="WD40/YVTN_repeat-like_dom_sf"/>
</dbReference>
<gene>
    <name evidence="3" type="ORF">BT96DRAFT_962743</name>
</gene>
<feature type="compositionally biased region" description="Low complexity" evidence="1">
    <location>
        <begin position="323"/>
        <end position="341"/>
    </location>
</feature>
<evidence type="ECO:0000313" key="3">
    <source>
        <dbReference type="EMBL" id="KAE9408415.1"/>
    </source>
</evidence>
<name>A0A6A4IIQ2_9AGAR</name>
<protein>
    <submittedName>
        <fullName evidence="3">DNase I-like protein</fullName>
    </submittedName>
</protein>
<proteinExistence type="predicted"/>
<dbReference type="AlphaFoldDB" id="A0A6A4IIQ2"/>
<dbReference type="InterPro" id="IPR000300">
    <property type="entry name" value="IPPc"/>
</dbReference>
<dbReference type="InterPro" id="IPR036322">
    <property type="entry name" value="WD40_repeat_dom_sf"/>
</dbReference>
<sequence length="1203" mass="130813">METPDIESAPTPAVKNLLSKFESLAVDQTGSSSRRISLQVPPRPRATSSSNSTTSIDFPGLRSVSSSSSLQSDSGGKRPPPPPPTSSRKGPSPSPTPNSPSIIVPGLPASTNGSEDNLEEGLPPTSGVAALRSKFLNTSSSSIPLTQSPKPTHSPKPSFHSVEKPPPPVPPRLHTPSEPLISFASPEDYHSQSSSSNSTSSLDDPFSEDTARNYPHPPPRHHRHQGSTSSSRTSSESDTGQSIPPPRPPPRPRALAIPVPEIIATDILTPPPLPVRRSTIAQVEDVPSPRTPRPLSRVPPPPPPHNSHPSANHLVHYAQNNNSVSALDPPPVSASAPPSTLSERKPFGKGNLPPPPTRTIALGDKLPAPKRLNNTEGVGDSDEDEYESGEEIEDSKAAGSVGGVSADMLPDTSRASRRPPHLNVNNNNNTSSHTDCRIPVLAHQGHLAISGAYIVVGTAHHVRIWNIHSSMDAPSLDLNTKHLAGLKEAKVTYVEFRSEFLVWVALKDNNHKDKKKEGHLLEIDVRNGDLLGIKHGAHLNPIFYIGRYSSGRGSMVTVDEAGKVLIWSSDDSATATGTLLHNTPRVVRITDKKVDFVKLLGGMLWTAGRTDMHAPGTPSRTPIIRLYDLFGNGSGIMNGSAKAGVGKTVMPTEHVGPVTCATIVPVHPGFVYMGHEEGFITIWSVDGEGDVSPGSAGGFPKCIEVMKVSSSDVTCLEGITNRLWAGGRNGMITAYDIVPRPWIATNSWTAHQNNLPVLHLFADPFGISPPLNQLAVISIGRDERVCLWDGLLGGDWIDREIQKYEAGYSTFRDLKVLIVTWNCDSAKPDSLYGDPANINFLHDALTSVEDTPDIISFGFQEVIDLESRKMAAKSMLMSSKKEIGASSVGSPMGLGMATATGSATLQGLSEKVTGAYKRWFDALVIAVRLAMPPDCPYSVVHTESMVGLFTCVFVKNAERGSVRDVAINTVKRGMGGRYGNKGGILSRFLIDDSSICLVNCHLAAGQHAVRARNADAAGMLEQQFLFPALESLAFVGGGDGSMVLDHEIVFVNGDMNYRIDQRRDAIASAVRTNDYSSLLPHDQLLKEIKHNRGFRFRFFSEGPITFAPTYKYDTSEKRRSPAWCDRVLWRSRVEERVEQLHYRRYEVNVSDHRPVSAAFRVTVKKIRHEVWEKRRKEVEMKWVGLKERLLKEAREFYASQALL</sequence>
<dbReference type="Pfam" id="PF22669">
    <property type="entry name" value="Exo_endo_phos2"/>
    <property type="match status" value="1"/>
</dbReference>